<sequence length="121" mass="13302">MSLRRDIFLSCVFLPSFFFGTRSHDDALPYDSNPRIEVQDGHLMFLTAKDKNITLKTNGIQGRVNVDGEDLGAFLDMAKVTKAGLHEVQQALQGASGIGRSIRLLTDRLDAVENATNSFSS</sequence>
<evidence type="ECO:0000313" key="3">
    <source>
        <dbReference type="Proteomes" id="UP000677054"/>
    </source>
</evidence>
<feature type="signal peptide" evidence="1">
    <location>
        <begin position="1"/>
        <end position="23"/>
    </location>
</feature>
<feature type="non-terminal residue" evidence="2">
    <location>
        <position position="121"/>
    </location>
</feature>
<evidence type="ECO:0000256" key="1">
    <source>
        <dbReference type="SAM" id="SignalP"/>
    </source>
</evidence>
<reference evidence="2" key="1">
    <citation type="submission" date="2020-11" db="EMBL/GenBank/DDBJ databases">
        <authorList>
            <person name="Tran Van P."/>
        </authorList>
    </citation>
    <scope>NUCLEOTIDE SEQUENCE</scope>
</reference>
<dbReference type="EMBL" id="LR901689">
    <property type="protein sequence ID" value="CAD7249195.1"/>
    <property type="molecule type" value="Genomic_DNA"/>
</dbReference>
<keyword evidence="3" id="KW-1185">Reference proteome</keyword>
<gene>
    <name evidence="2" type="ORF">DSTB1V02_LOCUS8994</name>
</gene>
<name>A0A7R9A5Q1_9CRUS</name>
<accession>A0A7R9A5Q1</accession>
<proteinExistence type="predicted"/>
<dbReference type="EMBL" id="CAJPEV010002172">
    <property type="protein sequence ID" value="CAG0895977.1"/>
    <property type="molecule type" value="Genomic_DNA"/>
</dbReference>
<dbReference type="Proteomes" id="UP000677054">
    <property type="component" value="Unassembled WGS sequence"/>
</dbReference>
<dbReference type="AlphaFoldDB" id="A0A7R9A5Q1"/>
<organism evidence="2">
    <name type="scientific">Darwinula stevensoni</name>
    <dbReference type="NCBI Taxonomy" id="69355"/>
    <lineage>
        <taxon>Eukaryota</taxon>
        <taxon>Metazoa</taxon>
        <taxon>Ecdysozoa</taxon>
        <taxon>Arthropoda</taxon>
        <taxon>Crustacea</taxon>
        <taxon>Oligostraca</taxon>
        <taxon>Ostracoda</taxon>
        <taxon>Podocopa</taxon>
        <taxon>Podocopida</taxon>
        <taxon>Darwinulocopina</taxon>
        <taxon>Darwinuloidea</taxon>
        <taxon>Darwinulidae</taxon>
        <taxon>Darwinula</taxon>
    </lineage>
</organism>
<evidence type="ECO:0000313" key="2">
    <source>
        <dbReference type="EMBL" id="CAD7249195.1"/>
    </source>
</evidence>
<feature type="chain" id="PRO_5036402775" evidence="1">
    <location>
        <begin position="24"/>
        <end position="121"/>
    </location>
</feature>
<protein>
    <submittedName>
        <fullName evidence="2">Uncharacterized protein</fullName>
    </submittedName>
</protein>
<keyword evidence="1" id="KW-0732">Signal</keyword>